<dbReference type="CDD" id="cd17748">
    <property type="entry name" value="BRCT_DNA_ligase_like"/>
    <property type="match status" value="1"/>
</dbReference>
<keyword evidence="12 15" id="KW-0464">Manganese</keyword>
<evidence type="ECO:0000256" key="9">
    <source>
        <dbReference type="ARBA" id="ARBA00022842"/>
    </source>
</evidence>
<comment type="cofactor">
    <cofactor evidence="15">
        <name>Mg(2+)</name>
        <dbReference type="ChEBI" id="CHEBI:18420"/>
    </cofactor>
    <cofactor evidence="15">
        <name>Mn(2+)</name>
        <dbReference type="ChEBI" id="CHEBI:29035"/>
    </cofactor>
</comment>
<feature type="binding site" evidence="15">
    <location>
        <position position="404"/>
    </location>
    <ligand>
        <name>Zn(2+)</name>
        <dbReference type="ChEBI" id="CHEBI:29105"/>
    </ligand>
</feature>
<dbReference type="GO" id="GO:0005829">
    <property type="term" value="C:cytosol"/>
    <property type="evidence" value="ECO:0007669"/>
    <property type="project" value="TreeGrafter"/>
</dbReference>
<feature type="domain" description="BRCT" evidence="17">
    <location>
        <begin position="583"/>
        <end position="665"/>
    </location>
</feature>
<dbReference type="STRING" id="908809.ABG79_00339"/>
<dbReference type="SUPFAM" id="SSF50249">
    <property type="entry name" value="Nucleic acid-binding proteins"/>
    <property type="match status" value="1"/>
</dbReference>
<dbReference type="Gene3D" id="3.30.470.30">
    <property type="entry name" value="DNA ligase/mRNA capping enzyme"/>
    <property type="match status" value="1"/>
</dbReference>
<evidence type="ECO:0000313" key="18">
    <source>
        <dbReference type="EMBL" id="KRQ87538.1"/>
    </source>
</evidence>
<comment type="caution">
    <text evidence="15">Lacks conserved residue(s) required for the propagation of feature annotation.</text>
</comment>
<dbReference type="InterPro" id="IPR041663">
    <property type="entry name" value="DisA/LigA_HHH"/>
</dbReference>
<dbReference type="OrthoDB" id="9759736at2"/>
<feature type="binding site" evidence="15">
    <location>
        <position position="133"/>
    </location>
    <ligand>
        <name>NAD(+)</name>
        <dbReference type="ChEBI" id="CHEBI:57540"/>
    </ligand>
</feature>
<dbReference type="PROSITE" id="PS01055">
    <property type="entry name" value="DNA_LIGASE_N1"/>
    <property type="match status" value="1"/>
</dbReference>
<dbReference type="SMART" id="SM00292">
    <property type="entry name" value="BRCT"/>
    <property type="match status" value="1"/>
</dbReference>
<feature type="binding site" evidence="15">
    <location>
        <begin position="81"/>
        <end position="82"/>
    </location>
    <ligand>
        <name>NAD(+)</name>
        <dbReference type="ChEBI" id="CHEBI:57540"/>
    </ligand>
</feature>
<comment type="function">
    <text evidence="1 15">DNA ligase that catalyzes the formation of phosphodiester linkages between 5'-phosphoryl and 3'-hydroxyl groups in double-stranded DNA using NAD as a coenzyme and as the energy source for the reaction. It is essential for DNA replication and repair of damaged DNA.</text>
</comment>
<keyword evidence="10 15" id="KW-0520">NAD</keyword>
<feature type="binding site" evidence="15">
    <location>
        <position position="167"/>
    </location>
    <ligand>
        <name>NAD(+)</name>
        <dbReference type="ChEBI" id="CHEBI:57540"/>
    </ligand>
</feature>
<dbReference type="GO" id="GO:0046872">
    <property type="term" value="F:metal ion binding"/>
    <property type="evidence" value="ECO:0007669"/>
    <property type="project" value="UniProtKB-KW"/>
</dbReference>
<dbReference type="Gene3D" id="2.40.50.140">
    <property type="entry name" value="Nucleic acid-binding proteins"/>
    <property type="match status" value="1"/>
</dbReference>
<dbReference type="Gene3D" id="3.40.50.10190">
    <property type="entry name" value="BRCT domain"/>
    <property type="match status" value="1"/>
</dbReference>
<dbReference type="SUPFAM" id="SSF56091">
    <property type="entry name" value="DNA ligase/mRNA capping enzyme, catalytic domain"/>
    <property type="match status" value="1"/>
</dbReference>
<dbReference type="RefSeq" id="WP_057976486.1">
    <property type="nucleotide sequence ID" value="NZ_LKHP01000002.1"/>
</dbReference>
<evidence type="ECO:0000256" key="14">
    <source>
        <dbReference type="ARBA" id="ARBA00060881"/>
    </source>
</evidence>
<protein>
    <recommendedName>
        <fullName evidence="3 15">DNA ligase</fullName>
        <ecNumber evidence="2 15">6.5.1.2</ecNumber>
    </recommendedName>
    <alternativeName>
        <fullName evidence="15">Polydeoxyribonucleotide synthase [NAD(+)]</fullName>
    </alternativeName>
</protein>
<dbReference type="HAMAP" id="MF_01588">
    <property type="entry name" value="DNA_ligase_A"/>
    <property type="match status" value="1"/>
</dbReference>
<dbReference type="PIRSF" id="PIRSF001604">
    <property type="entry name" value="LigA"/>
    <property type="match status" value="1"/>
</dbReference>
<feature type="binding site" evidence="15">
    <location>
        <position position="401"/>
    </location>
    <ligand>
        <name>Zn(2+)</name>
        <dbReference type="ChEBI" id="CHEBI:29105"/>
    </ligand>
</feature>
<dbReference type="SMART" id="SM00532">
    <property type="entry name" value="LIGANc"/>
    <property type="match status" value="1"/>
</dbReference>
<dbReference type="FunFam" id="1.10.150.20:FF:000006">
    <property type="entry name" value="DNA ligase"/>
    <property type="match status" value="1"/>
</dbReference>
<dbReference type="Proteomes" id="UP000052015">
    <property type="component" value="Unassembled WGS sequence"/>
</dbReference>
<dbReference type="FunFam" id="2.40.50.140:FF:000012">
    <property type="entry name" value="DNA ligase"/>
    <property type="match status" value="1"/>
</dbReference>
<dbReference type="NCBIfam" id="TIGR00575">
    <property type="entry name" value="dnlj"/>
    <property type="match status" value="1"/>
</dbReference>
<sequence length="665" mass="75170">MEDIRKRIEDLRELIEYHNHKYYVEDSPEISDFEYDNLMRELKKLEEQHPEFKSPNSPTERVGGKPLKEFNQVVHSVPMLSLQDVFSFEELRDWNNRVVSAVGEVEYVVELKIDGLSVSILYENGELIRAATRGDGNVGEDVTLNIKTIKSLPLRIKDNNLLEVRGEVYMPKKEFERLNEEREILELSLFANPRNAAAGSLRQLDPKITAQRKLDLFIFNIQRYGGDELKTHKDALEYLKDLGFKVSPVRFVSSDIEEVIEKIKELGETRGDLPYDIDGIVIKVNELQKREILGQTAKTPRWAVAYKYPAEKKKTKLKDIVLQVGRTGAITPTAILEPVRIAGTVVSRATLHNEDYIKEKDIRIGDSVIIQKAGEIIPEVLEVVFDDRDGSEIEFTMPNICPECGATAVREDGEAVLRCTNISCPAQIKRSIVHFASRDAMNIEGLGPQIVNLLIENNIIKDAADLYFIKADELESLPRMGKKSASKLVEAIQNSKNNDIDKFVFGLGIRYVGLKSAKNLTRYFKSVENIMNAGIEELTQVEEIGSTIARSIYDFFREEHNIKLIEKFKSAGVNFKLIQQEDSTNKILEGKTVVVTGTLENYTRDEIQYLIEKLGGKVSGSVSKKTSFVIVGESPGSKLKKAQELGVKILNETEFNELIKEGNAL</sequence>
<dbReference type="InterPro" id="IPR010994">
    <property type="entry name" value="RuvA_2-like"/>
</dbReference>
<feature type="active site" description="N6-AMP-lysine intermediate" evidence="15">
    <location>
        <position position="112"/>
    </location>
</feature>
<dbReference type="Pfam" id="PF03120">
    <property type="entry name" value="OB_DNA_ligase"/>
    <property type="match status" value="1"/>
</dbReference>
<organism evidence="18 19">
    <name type="scientific">Caloramator mitchellensis</name>
    <dbReference type="NCBI Taxonomy" id="908809"/>
    <lineage>
        <taxon>Bacteria</taxon>
        <taxon>Bacillati</taxon>
        <taxon>Bacillota</taxon>
        <taxon>Clostridia</taxon>
        <taxon>Eubacteriales</taxon>
        <taxon>Clostridiaceae</taxon>
        <taxon>Caloramator</taxon>
    </lineage>
</organism>
<dbReference type="InterPro" id="IPR001357">
    <property type="entry name" value="BRCT_dom"/>
</dbReference>
<evidence type="ECO:0000256" key="7">
    <source>
        <dbReference type="ARBA" id="ARBA00022763"/>
    </source>
</evidence>
<evidence type="ECO:0000313" key="19">
    <source>
        <dbReference type="Proteomes" id="UP000052015"/>
    </source>
</evidence>
<evidence type="ECO:0000256" key="6">
    <source>
        <dbReference type="ARBA" id="ARBA00022723"/>
    </source>
</evidence>
<dbReference type="Gene3D" id="1.10.150.20">
    <property type="entry name" value="5' to 3' exonuclease, C-terminal subdomain"/>
    <property type="match status" value="2"/>
</dbReference>
<dbReference type="SMART" id="SM00278">
    <property type="entry name" value="HhH1"/>
    <property type="match status" value="3"/>
</dbReference>
<feature type="binding site" evidence="15">
    <location>
        <position position="283"/>
    </location>
    <ligand>
        <name>NAD(+)</name>
        <dbReference type="ChEBI" id="CHEBI:57540"/>
    </ligand>
</feature>
<dbReference type="Gene3D" id="1.10.287.610">
    <property type="entry name" value="Helix hairpin bin"/>
    <property type="match status" value="1"/>
</dbReference>
<feature type="binding site" evidence="15">
    <location>
        <position position="307"/>
    </location>
    <ligand>
        <name>NAD(+)</name>
        <dbReference type="ChEBI" id="CHEBI:57540"/>
    </ligand>
</feature>
<dbReference type="AlphaFoldDB" id="A0A0R3K3M2"/>
<feature type="binding site" evidence="15">
    <location>
        <position position="110"/>
    </location>
    <ligand>
        <name>NAD(+)</name>
        <dbReference type="ChEBI" id="CHEBI:57540"/>
    </ligand>
</feature>
<dbReference type="InterPro" id="IPR036420">
    <property type="entry name" value="BRCT_dom_sf"/>
</dbReference>
<keyword evidence="8 15" id="KW-0862">Zinc</keyword>
<dbReference type="FunFam" id="3.30.470.30:FF:000001">
    <property type="entry name" value="DNA ligase"/>
    <property type="match status" value="1"/>
</dbReference>
<dbReference type="InterPro" id="IPR004149">
    <property type="entry name" value="Znf_DNAligase_C4"/>
</dbReference>
<gene>
    <name evidence="15 18" type="primary">ligA</name>
    <name evidence="18" type="ORF">ABG79_00339</name>
</gene>
<dbReference type="GO" id="GO:0003677">
    <property type="term" value="F:DNA binding"/>
    <property type="evidence" value="ECO:0007669"/>
    <property type="project" value="InterPro"/>
</dbReference>
<dbReference type="PATRIC" id="fig|908809.3.peg.339"/>
<dbReference type="FunFam" id="1.10.150.20:FF:000007">
    <property type="entry name" value="DNA ligase"/>
    <property type="match status" value="1"/>
</dbReference>
<dbReference type="InterPro" id="IPR012340">
    <property type="entry name" value="NA-bd_OB-fold"/>
</dbReference>
<dbReference type="CDD" id="cd00114">
    <property type="entry name" value="LIGANc"/>
    <property type="match status" value="1"/>
</dbReference>
<dbReference type="PROSITE" id="PS01056">
    <property type="entry name" value="DNA_LIGASE_N2"/>
    <property type="match status" value="1"/>
</dbReference>
<dbReference type="InterPro" id="IPR001679">
    <property type="entry name" value="DNA_ligase"/>
</dbReference>
<keyword evidence="5 15" id="KW-0235">DNA replication</keyword>
<dbReference type="SUPFAM" id="SSF52113">
    <property type="entry name" value="BRCT domain"/>
    <property type="match status" value="1"/>
</dbReference>
<evidence type="ECO:0000256" key="10">
    <source>
        <dbReference type="ARBA" id="ARBA00023027"/>
    </source>
</evidence>
<dbReference type="InterPro" id="IPR033136">
    <property type="entry name" value="DNA_ligase_CS"/>
</dbReference>
<evidence type="ECO:0000256" key="8">
    <source>
        <dbReference type="ARBA" id="ARBA00022833"/>
    </source>
</evidence>
<comment type="caution">
    <text evidence="18">The sequence shown here is derived from an EMBL/GenBank/DDBJ whole genome shotgun (WGS) entry which is preliminary data.</text>
</comment>
<dbReference type="Pfam" id="PF14520">
    <property type="entry name" value="HHH_5"/>
    <property type="match status" value="1"/>
</dbReference>
<dbReference type="NCBIfam" id="NF005932">
    <property type="entry name" value="PRK07956.1"/>
    <property type="match status" value="1"/>
</dbReference>
<evidence type="ECO:0000256" key="1">
    <source>
        <dbReference type="ARBA" id="ARBA00004067"/>
    </source>
</evidence>
<keyword evidence="7 15" id="KW-0227">DNA damage</keyword>
<evidence type="ECO:0000256" key="4">
    <source>
        <dbReference type="ARBA" id="ARBA00022598"/>
    </source>
</evidence>
<dbReference type="EMBL" id="LKHP01000002">
    <property type="protein sequence ID" value="KRQ87538.1"/>
    <property type="molecule type" value="Genomic_DNA"/>
</dbReference>
<proteinExistence type="inferred from homology"/>
<dbReference type="EC" id="6.5.1.2" evidence="2 15"/>
<dbReference type="PANTHER" id="PTHR23389:SF9">
    <property type="entry name" value="DNA LIGASE"/>
    <property type="match status" value="1"/>
</dbReference>
<dbReference type="PANTHER" id="PTHR23389">
    <property type="entry name" value="CHROMOSOME TRANSMISSION FIDELITY FACTOR 18"/>
    <property type="match status" value="1"/>
</dbReference>
<dbReference type="InterPro" id="IPR013839">
    <property type="entry name" value="DNAligase_adenylation"/>
</dbReference>
<keyword evidence="19" id="KW-1185">Reference proteome</keyword>
<keyword evidence="6 15" id="KW-0479">Metal-binding</keyword>
<dbReference type="InterPro" id="IPR013840">
    <property type="entry name" value="DNAligase_N"/>
</dbReference>
<dbReference type="GO" id="GO:0006260">
    <property type="term" value="P:DNA replication"/>
    <property type="evidence" value="ECO:0007669"/>
    <property type="project" value="UniProtKB-KW"/>
</dbReference>
<dbReference type="FunFam" id="3.40.50.10190:FF:000054">
    <property type="entry name" value="DNA ligase"/>
    <property type="match status" value="1"/>
</dbReference>
<evidence type="ECO:0000256" key="13">
    <source>
        <dbReference type="ARBA" id="ARBA00034005"/>
    </source>
</evidence>
<reference evidence="18 19" key="1">
    <citation type="submission" date="2015-09" db="EMBL/GenBank/DDBJ databases">
        <title>Draft genome sequence of a Caloramator mitchellensis, a moderate thermophile from the Great Artesian Basin of Australia.</title>
        <authorList>
            <person name="Patel B.K."/>
        </authorList>
    </citation>
    <scope>NUCLEOTIDE SEQUENCE [LARGE SCALE GENOMIC DNA]</scope>
    <source>
        <strain evidence="18 19">VF08</strain>
    </source>
</reference>
<evidence type="ECO:0000256" key="15">
    <source>
        <dbReference type="HAMAP-Rule" id="MF_01588"/>
    </source>
</evidence>
<dbReference type="PROSITE" id="PS50172">
    <property type="entry name" value="BRCT"/>
    <property type="match status" value="1"/>
</dbReference>
<evidence type="ECO:0000256" key="5">
    <source>
        <dbReference type="ARBA" id="ARBA00022705"/>
    </source>
</evidence>
<dbReference type="InterPro" id="IPR003583">
    <property type="entry name" value="Hlx-hairpin-Hlx_DNA-bd_motif"/>
</dbReference>
<evidence type="ECO:0000256" key="16">
    <source>
        <dbReference type="RuleBase" id="RU000618"/>
    </source>
</evidence>
<keyword evidence="11 15" id="KW-0234">DNA repair</keyword>
<evidence type="ECO:0000256" key="12">
    <source>
        <dbReference type="ARBA" id="ARBA00023211"/>
    </source>
</evidence>
<feature type="binding site" evidence="15">
    <location>
        <position position="424"/>
    </location>
    <ligand>
        <name>Zn(2+)</name>
        <dbReference type="ChEBI" id="CHEBI:29105"/>
    </ligand>
</feature>
<comment type="catalytic activity">
    <reaction evidence="13 15 16">
        <text>NAD(+) + (deoxyribonucleotide)n-3'-hydroxyl + 5'-phospho-(deoxyribonucleotide)m = (deoxyribonucleotide)n+m + AMP + beta-nicotinamide D-nucleotide.</text>
        <dbReference type="EC" id="6.5.1.2"/>
    </reaction>
</comment>
<dbReference type="Pfam" id="PF01653">
    <property type="entry name" value="DNA_ligase_aden"/>
    <property type="match status" value="1"/>
</dbReference>
<dbReference type="Gene3D" id="6.20.10.30">
    <property type="match status" value="1"/>
</dbReference>
<evidence type="ECO:0000256" key="2">
    <source>
        <dbReference type="ARBA" id="ARBA00012722"/>
    </source>
</evidence>
<evidence type="ECO:0000256" key="11">
    <source>
        <dbReference type="ARBA" id="ARBA00023204"/>
    </source>
</evidence>
<evidence type="ECO:0000259" key="17">
    <source>
        <dbReference type="PROSITE" id="PS50172"/>
    </source>
</evidence>
<dbReference type="InterPro" id="IPR004150">
    <property type="entry name" value="NAD_DNA_ligase_OB"/>
</dbReference>
<dbReference type="SUPFAM" id="SSF47781">
    <property type="entry name" value="RuvA domain 2-like"/>
    <property type="match status" value="1"/>
</dbReference>
<evidence type="ECO:0000256" key="3">
    <source>
        <dbReference type="ARBA" id="ARBA00013308"/>
    </source>
</evidence>
<dbReference type="GO" id="GO:0006281">
    <property type="term" value="P:DNA repair"/>
    <property type="evidence" value="ECO:0007669"/>
    <property type="project" value="UniProtKB-KW"/>
</dbReference>
<dbReference type="Pfam" id="PF03119">
    <property type="entry name" value="DNA_ligase_ZBD"/>
    <property type="match status" value="1"/>
</dbReference>
<name>A0A0R3K3M2_CALMK</name>
<keyword evidence="9 15" id="KW-0460">Magnesium</keyword>
<feature type="binding site" evidence="15">
    <location>
        <begin position="32"/>
        <end position="36"/>
    </location>
    <ligand>
        <name>NAD(+)</name>
        <dbReference type="ChEBI" id="CHEBI:57540"/>
    </ligand>
</feature>
<comment type="similarity">
    <text evidence="14 15">Belongs to the NAD-dependent DNA ligase family. LigA subfamily.</text>
</comment>
<dbReference type="GO" id="GO:0003911">
    <property type="term" value="F:DNA ligase (NAD+) activity"/>
    <property type="evidence" value="ECO:0007669"/>
    <property type="project" value="UniProtKB-UniRule"/>
</dbReference>
<dbReference type="FunFam" id="1.10.287.610:FF:000002">
    <property type="entry name" value="DNA ligase"/>
    <property type="match status" value="1"/>
</dbReference>
<dbReference type="Pfam" id="PF12826">
    <property type="entry name" value="HHH_2"/>
    <property type="match status" value="1"/>
</dbReference>
<keyword evidence="4 15" id="KW-0436">Ligase</keyword>
<dbReference type="Pfam" id="PF00533">
    <property type="entry name" value="BRCT"/>
    <property type="match status" value="1"/>
</dbReference>
<accession>A0A0R3K3M2</accession>
<dbReference type="InterPro" id="IPR018239">
    <property type="entry name" value="DNA_ligase_AS"/>
</dbReference>